<evidence type="ECO:0000313" key="2">
    <source>
        <dbReference type="Proteomes" id="UP000234211"/>
    </source>
</evidence>
<sequence length="235" mass="27941">MCAYDINNRYYESDIEKLGYPIQEISSIDEHEFVYIDNYLFDCKGKLIKEYKYTINNCCILTNEPFDNGVTFVVNDSTKEHDEKKYALMDFQGNIITEFFDGIDEGWVDDRFIAVEKNKKWGFIDKSGKQIIDFIFDWRAWDYEWINDSSIYEKVRIDREDSTFNVGLFTFTGLLALEPIYKTIEINSKFSYFENNQDRVSALINDEIFATDFDGNHYKWTHHSGLEKLEKDFKI</sequence>
<organism evidence="1 2">
    <name type="scientific">Tenacibaculum piscium</name>
    <dbReference type="NCBI Taxonomy" id="1458515"/>
    <lineage>
        <taxon>Bacteria</taxon>
        <taxon>Pseudomonadati</taxon>
        <taxon>Bacteroidota</taxon>
        <taxon>Flavobacteriia</taxon>
        <taxon>Flavobacteriales</taxon>
        <taxon>Flavobacteriaceae</taxon>
        <taxon>Tenacibaculum</taxon>
    </lineage>
</organism>
<reference evidence="2" key="1">
    <citation type="submission" date="2017-11" db="EMBL/GenBank/DDBJ databases">
        <authorList>
            <person name="Duchaud E."/>
        </authorList>
    </citation>
    <scope>NUCLEOTIDE SEQUENCE [LARGE SCALE GENOMIC DNA]</scope>
    <source>
        <strain evidence="2">Tenacibaculum sp. TNO020</strain>
    </source>
</reference>
<protein>
    <recommendedName>
        <fullName evidence="3">WG repeat-containing protein</fullName>
    </recommendedName>
</protein>
<proteinExistence type="predicted"/>
<dbReference type="AlphaFoldDB" id="A0A2H1YIK5"/>
<dbReference type="OrthoDB" id="679755at2"/>
<accession>A0A2H1YIK5</accession>
<gene>
    <name evidence="1" type="ORF">TNO020_440108</name>
</gene>
<dbReference type="EMBL" id="OENF01000039">
    <property type="protein sequence ID" value="SOS75332.1"/>
    <property type="molecule type" value="Genomic_DNA"/>
</dbReference>
<name>A0A2H1YIK5_9FLAO</name>
<dbReference type="Proteomes" id="UP000234211">
    <property type="component" value="Unassembled WGS sequence"/>
</dbReference>
<keyword evidence="2" id="KW-1185">Reference proteome</keyword>
<evidence type="ECO:0008006" key="3">
    <source>
        <dbReference type="Google" id="ProtNLM"/>
    </source>
</evidence>
<dbReference type="RefSeq" id="WP_101917967.1">
    <property type="nucleotide sequence ID" value="NZ_OENF01000039.1"/>
</dbReference>
<evidence type="ECO:0000313" key="1">
    <source>
        <dbReference type="EMBL" id="SOS75332.1"/>
    </source>
</evidence>